<feature type="transmembrane region" description="Helical" evidence="1">
    <location>
        <begin position="217"/>
        <end position="236"/>
    </location>
</feature>
<evidence type="ECO:0000256" key="1">
    <source>
        <dbReference type="SAM" id="Phobius"/>
    </source>
</evidence>
<feature type="transmembrane region" description="Helical" evidence="1">
    <location>
        <begin position="80"/>
        <end position="101"/>
    </location>
</feature>
<keyword evidence="3" id="KW-1185">Reference proteome</keyword>
<evidence type="ECO:0008006" key="4">
    <source>
        <dbReference type="Google" id="ProtNLM"/>
    </source>
</evidence>
<dbReference type="EMBL" id="JBBDGL010000005">
    <property type="protein sequence ID" value="MEJ1156611.1"/>
    <property type="molecule type" value="Genomic_DNA"/>
</dbReference>
<feature type="transmembrane region" description="Helical" evidence="1">
    <location>
        <begin position="248"/>
        <end position="268"/>
    </location>
</feature>
<proteinExistence type="predicted"/>
<evidence type="ECO:0000313" key="3">
    <source>
        <dbReference type="Proteomes" id="UP001368654"/>
    </source>
</evidence>
<accession>A0ABU8LY72</accession>
<keyword evidence="1" id="KW-1133">Transmembrane helix</keyword>
<sequence>MATATPTTSLMRTYRYLRIGIAGTIIALFVSVGISATQVGLLPSLSNYYFTPARDAFVGALIAASLALFALSGRGVERALLDAAALFAPLIAFIPTTLGPGNIARIVVPCEFRCFPPEYEAIAAAGVITYLVMGVLTVILVLILARRRQVSLGAVSVSLTFAIIVLLTLAIGWIFFRDFVLDQGHAIATVAFFSLFAAVAVRGAFPRLGAPPRRTFKAAYILIAFMLVLVLGVYVYAELNGYVERIDFPVALIAETVALALFGAFWIVQCVELWDEPDPAASRVQPQPQAQPQA</sequence>
<feature type="transmembrane region" description="Helical" evidence="1">
    <location>
        <begin position="16"/>
        <end position="36"/>
    </location>
</feature>
<feature type="transmembrane region" description="Helical" evidence="1">
    <location>
        <begin position="121"/>
        <end position="145"/>
    </location>
</feature>
<protein>
    <recommendedName>
        <fullName evidence="4">DUF998 domain-containing protein</fullName>
    </recommendedName>
</protein>
<name>A0ABU8LY72_9MICO</name>
<dbReference type="RefSeq" id="WP_337339041.1">
    <property type="nucleotide sequence ID" value="NZ_JBBDGL010000005.1"/>
</dbReference>
<keyword evidence="1" id="KW-0472">Membrane</keyword>
<feature type="transmembrane region" description="Helical" evidence="1">
    <location>
        <begin position="56"/>
        <end position="73"/>
    </location>
</feature>
<keyword evidence="1" id="KW-0812">Transmembrane</keyword>
<feature type="transmembrane region" description="Helical" evidence="1">
    <location>
        <begin position="152"/>
        <end position="175"/>
    </location>
</feature>
<feature type="transmembrane region" description="Helical" evidence="1">
    <location>
        <begin position="187"/>
        <end position="205"/>
    </location>
</feature>
<gene>
    <name evidence="2" type="ORF">WDU96_13455</name>
</gene>
<comment type="caution">
    <text evidence="2">The sequence shown here is derived from an EMBL/GenBank/DDBJ whole genome shotgun (WGS) entry which is preliminary data.</text>
</comment>
<reference evidence="2 3" key="1">
    <citation type="submission" date="2024-02" db="EMBL/GenBank/DDBJ databases">
        <authorList>
            <person name="Saticioglu I.B."/>
        </authorList>
    </citation>
    <scope>NUCLEOTIDE SEQUENCE [LARGE SCALE GENOMIC DNA]</scope>
    <source>
        <strain evidence="2 3">Mu-86</strain>
    </source>
</reference>
<evidence type="ECO:0000313" key="2">
    <source>
        <dbReference type="EMBL" id="MEJ1156611.1"/>
    </source>
</evidence>
<organism evidence="2 3">
    <name type="scientific">Microbacterium marmarense</name>
    <dbReference type="NCBI Taxonomy" id="3122051"/>
    <lineage>
        <taxon>Bacteria</taxon>
        <taxon>Bacillati</taxon>
        <taxon>Actinomycetota</taxon>
        <taxon>Actinomycetes</taxon>
        <taxon>Micrococcales</taxon>
        <taxon>Microbacteriaceae</taxon>
        <taxon>Microbacterium</taxon>
    </lineage>
</organism>
<dbReference type="Proteomes" id="UP001368654">
    <property type="component" value="Unassembled WGS sequence"/>
</dbReference>